<dbReference type="InterPro" id="IPR007759">
    <property type="entry name" value="Asxl_HARE-HTH"/>
</dbReference>
<dbReference type="RefSeq" id="WP_312644486.1">
    <property type="nucleotide sequence ID" value="NZ_CP116967.1"/>
</dbReference>
<dbReference type="Proteomes" id="UP001302719">
    <property type="component" value="Chromosome"/>
</dbReference>
<dbReference type="Pfam" id="PF05066">
    <property type="entry name" value="HARE-HTH"/>
    <property type="match status" value="1"/>
</dbReference>
<dbReference type="InterPro" id="IPR038087">
    <property type="entry name" value="RNAP_delta_N_dom_sf"/>
</dbReference>
<feature type="coiled-coil region" evidence="2">
    <location>
        <begin position="5"/>
        <end position="46"/>
    </location>
</feature>
<dbReference type="GO" id="GO:0006355">
    <property type="term" value="P:regulation of DNA-templated transcription"/>
    <property type="evidence" value="ECO:0007669"/>
    <property type="project" value="InterPro"/>
</dbReference>
<evidence type="ECO:0000313" key="5">
    <source>
        <dbReference type="Proteomes" id="UP001302719"/>
    </source>
</evidence>
<feature type="domain" description="HTH HARE-type" evidence="3">
    <location>
        <begin position="102"/>
        <end position="167"/>
    </location>
</feature>
<dbReference type="AlphaFoldDB" id="A0AA96GE51"/>
<keyword evidence="5" id="KW-1185">Reference proteome</keyword>
<keyword evidence="1" id="KW-0804">Transcription</keyword>
<organism evidence="4 5">
    <name type="scientific">Candidatus Nitrospira allomarina</name>
    <dbReference type="NCBI Taxonomy" id="3020900"/>
    <lineage>
        <taxon>Bacteria</taxon>
        <taxon>Pseudomonadati</taxon>
        <taxon>Nitrospirota</taxon>
        <taxon>Nitrospiria</taxon>
        <taxon>Nitrospirales</taxon>
        <taxon>Nitrospiraceae</taxon>
        <taxon>Nitrospira</taxon>
    </lineage>
</organism>
<dbReference type="PROSITE" id="PS51913">
    <property type="entry name" value="HTH_HARE"/>
    <property type="match status" value="1"/>
</dbReference>
<reference evidence="4 5" key="1">
    <citation type="submission" date="2023-01" db="EMBL/GenBank/DDBJ databases">
        <title>Cultivation and genomic characterization of new, ubiquitous marine nitrite-oxidizing bacteria from the Nitrospirales.</title>
        <authorList>
            <person name="Mueller A.J."/>
            <person name="Daebeler A."/>
            <person name="Herbold C.W."/>
            <person name="Kirkegaard R.H."/>
            <person name="Daims H."/>
        </authorList>
    </citation>
    <scope>NUCLEOTIDE SEQUENCE [LARGE SCALE GENOMIC DNA]</scope>
    <source>
        <strain evidence="4 5">VA</strain>
    </source>
</reference>
<name>A0AA96GE51_9BACT</name>
<evidence type="ECO:0000256" key="1">
    <source>
        <dbReference type="ARBA" id="ARBA00023163"/>
    </source>
</evidence>
<evidence type="ECO:0000313" key="4">
    <source>
        <dbReference type="EMBL" id="WNM58525.1"/>
    </source>
</evidence>
<sequence length="174" mass="19634">MEDQNDQLKDISDGLEQRISVYERKLKDLQKKREQVGEEIATVEKYLELAKTLYRVEADKAKLASLSSQIFSEKEGHLSSADTDVASKSREILLGRSKYVGMSVPDAVYMVLQEVGRPLHAKELFQRLKEGGMPIRGKTPVTSVATSLKRDPRFRKVGPNTFEVNHEKSLTKAV</sequence>
<proteinExistence type="predicted"/>
<dbReference type="Gene3D" id="1.10.10.1250">
    <property type="entry name" value="RNA polymerase, subunit delta, N-terminal domain"/>
    <property type="match status" value="1"/>
</dbReference>
<evidence type="ECO:0000256" key="2">
    <source>
        <dbReference type="SAM" id="Coils"/>
    </source>
</evidence>
<dbReference type="EMBL" id="CP116967">
    <property type="protein sequence ID" value="WNM58525.1"/>
    <property type="molecule type" value="Genomic_DNA"/>
</dbReference>
<gene>
    <name evidence="4" type="ORF">PP769_01820</name>
</gene>
<accession>A0AA96GE51</accession>
<dbReference type="KEGG" id="nall:PP769_01820"/>
<evidence type="ECO:0000259" key="3">
    <source>
        <dbReference type="PROSITE" id="PS51913"/>
    </source>
</evidence>
<keyword evidence="2" id="KW-0175">Coiled coil</keyword>
<protein>
    <submittedName>
        <fullName evidence="4">Winged helix-turn-helix domain-containing protein</fullName>
    </submittedName>
</protein>